<dbReference type="GO" id="GO:0005737">
    <property type="term" value="C:cytoplasm"/>
    <property type="evidence" value="ECO:0007669"/>
    <property type="project" value="TreeGrafter"/>
</dbReference>
<protein>
    <recommendedName>
        <fullName evidence="4">Peptide methionine sulfoxide reductase MsrA</fullName>
        <shortName evidence="4">Protein-methionine-S-oxide reductase</shortName>
        <ecNumber evidence="4">1.8.4.11</ecNumber>
    </recommendedName>
    <alternativeName>
        <fullName evidence="4">Peptide-methionine (S)-S-oxide reductase</fullName>
        <shortName evidence="4">Peptide Met(O) reductase</shortName>
    </alternativeName>
</protein>
<keyword evidence="1 4" id="KW-0560">Oxidoreductase</keyword>
<dbReference type="Gene3D" id="3.30.1060.10">
    <property type="entry name" value="Peptide methionine sulphoxide reductase MsrA"/>
    <property type="match status" value="1"/>
</dbReference>
<comment type="function">
    <text evidence="4">Has an important function as a repair enzyme for proteins that have been inactivated by oxidation. Catalyzes the reversible oxidation-reduction of methionine sulfoxide in proteins to methionine.</text>
</comment>
<evidence type="ECO:0000256" key="3">
    <source>
        <dbReference type="ARBA" id="ARBA00048782"/>
    </source>
</evidence>
<dbReference type="HAMAP" id="MF_01401">
    <property type="entry name" value="MsrA"/>
    <property type="match status" value="1"/>
</dbReference>
<evidence type="ECO:0000259" key="5">
    <source>
        <dbReference type="Pfam" id="PF01625"/>
    </source>
</evidence>
<dbReference type="Pfam" id="PF01625">
    <property type="entry name" value="PMSR"/>
    <property type="match status" value="1"/>
</dbReference>
<dbReference type="Proteomes" id="UP000470082">
    <property type="component" value="Unassembled WGS sequence"/>
</dbReference>
<dbReference type="NCBIfam" id="TIGR00401">
    <property type="entry name" value="msrA"/>
    <property type="match status" value="1"/>
</dbReference>
<dbReference type="GO" id="GO:0008113">
    <property type="term" value="F:peptide-methionine (S)-S-oxide reductase activity"/>
    <property type="evidence" value="ECO:0007669"/>
    <property type="project" value="UniProtKB-UniRule"/>
</dbReference>
<comment type="caution">
    <text evidence="6">The sequence shown here is derived from an EMBL/GenBank/DDBJ whole genome shotgun (WGS) entry which is preliminary data.</text>
</comment>
<feature type="active site" evidence="4">
    <location>
        <position position="10"/>
    </location>
</feature>
<dbReference type="PANTHER" id="PTHR42799">
    <property type="entry name" value="MITOCHONDRIAL PEPTIDE METHIONINE SULFOXIDE REDUCTASE"/>
    <property type="match status" value="1"/>
</dbReference>
<dbReference type="SUPFAM" id="SSF55068">
    <property type="entry name" value="Peptide methionine sulfoxide reductase"/>
    <property type="match status" value="1"/>
</dbReference>
<evidence type="ECO:0000256" key="1">
    <source>
        <dbReference type="ARBA" id="ARBA00023002"/>
    </source>
</evidence>
<dbReference type="InterPro" id="IPR002569">
    <property type="entry name" value="Met_Sox_Rdtase_MsrA_dom"/>
</dbReference>
<proteinExistence type="inferred from homology"/>
<evidence type="ECO:0000313" key="6">
    <source>
        <dbReference type="EMBL" id="MSS02453.1"/>
    </source>
</evidence>
<evidence type="ECO:0000256" key="4">
    <source>
        <dbReference type="HAMAP-Rule" id="MF_01401"/>
    </source>
</evidence>
<comment type="catalytic activity">
    <reaction evidence="2 4">
        <text>L-methionyl-[protein] + [thioredoxin]-disulfide + H2O = L-methionyl-(S)-S-oxide-[protein] + [thioredoxin]-dithiol</text>
        <dbReference type="Rhea" id="RHEA:14217"/>
        <dbReference type="Rhea" id="RHEA-COMP:10698"/>
        <dbReference type="Rhea" id="RHEA-COMP:10700"/>
        <dbReference type="Rhea" id="RHEA-COMP:12313"/>
        <dbReference type="Rhea" id="RHEA-COMP:12315"/>
        <dbReference type="ChEBI" id="CHEBI:15377"/>
        <dbReference type="ChEBI" id="CHEBI:16044"/>
        <dbReference type="ChEBI" id="CHEBI:29950"/>
        <dbReference type="ChEBI" id="CHEBI:44120"/>
        <dbReference type="ChEBI" id="CHEBI:50058"/>
        <dbReference type="EC" id="1.8.4.11"/>
    </reaction>
</comment>
<dbReference type="AlphaFoldDB" id="A0A7X2N5N0"/>
<reference evidence="6 7" key="1">
    <citation type="submission" date="2019-08" db="EMBL/GenBank/DDBJ databases">
        <title>In-depth cultivation of the pig gut microbiome towards novel bacterial diversity and tailored functional studies.</title>
        <authorList>
            <person name="Wylensek D."/>
            <person name="Hitch T.C.A."/>
            <person name="Clavel T."/>
        </authorList>
    </citation>
    <scope>NUCLEOTIDE SEQUENCE [LARGE SCALE GENOMIC DNA]</scope>
    <source>
        <strain evidence="6 7">LKV-178-WT-2G</strain>
    </source>
</reference>
<comment type="similarity">
    <text evidence="4">Belongs to the MsrA Met sulfoxide reductase family.</text>
</comment>
<name>A0A7X2N5N0_9FIRM</name>
<sequence>MKTIYLAGGCFWGMQMFFDQFSFVKETRVGYANGFVENPNYKDVKAQKTGHAETLKIVYEDNVNLDELLNFYFEVIDPTSLNRQGEDQGSSYRTGIYYEDIKDLPIIENKIREIQKQYNKPVVVEVDKLHNFYDAEEYHQKYLEKNPNGYCHIPKEYMTKYK</sequence>
<dbReference type="InterPro" id="IPR036509">
    <property type="entry name" value="Met_Sox_Rdtase_MsrA_sf"/>
</dbReference>
<dbReference type="PANTHER" id="PTHR42799:SF2">
    <property type="entry name" value="MITOCHONDRIAL PEPTIDE METHIONINE SULFOXIDE REDUCTASE"/>
    <property type="match status" value="1"/>
</dbReference>
<dbReference type="EMBL" id="VUMM01000036">
    <property type="protein sequence ID" value="MSS02453.1"/>
    <property type="molecule type" value="Genomic_DNA"/>
</dbReference>
<organism evidence="6 7">
    <name type="scientific">Floccifex porci</name>
    <dbReference type="NCBI Taxonomy" id="2606629"/>
    <lineage>
        <taxon>Bacteria</taxon>
        <taxon>Bacillati</taxon>
        <taxon>Bacillota</taxon>
        <taxon>Erysipelotrichia</taxon>
        <taxon>Erysipelotrichales</taxon>
        <taxon>Erysipelotrichaceae</taxon>
        <taxon>Floccifex</taxon>
    </lineage>
</organism>
<keyword evidence="7" id="KW-1185">Reference proteome</keyword>
<dbReference type="InterPro" id="IPR050162">
    <property type="entry name" value="MsrA_MetSO_reductase"/>
</dbReference>
<dbReference type="GO" id="GO:0034599">
    <property type="term" value="P:cellular response to oxidative stress"/>
    <property type="evidence" value="ECO:0007669"/>
    <property type="project" value="TreeGrafter"/>
</dbReference>
<comment type="catalytic activity">
    <reaction evidence="3 4">
        <text>[thioredoxin]-disulfide + L-methionine + H2O = L-methionine (S)-S-oxide + [thioredoxin]-dithiol</text>
        <dbReference type="Rhea" id="RHEA:19993"/>
        <dbReference type="Rhea" id="RHEA-COMP:10698"/>
        <dbReference type="Rhea" id="RHEA-COMP:10700"/>
        <dbReference type="ChEBI" id="CHEBI:15377"/>
        <dbReference type="ChEBI" id="CHEBI:29950"/>
        <dbReference type="ChEBI" id="CHEBI:50058"/>
        <dbReference type="ChEBI" id="CHEBI:57844"/>
        <dbReference type="ChEBI" id="CHEBI:58772"/>
        <dbReference type="EC" id="1.8.4.11"/>
    </reaction>
</comment>
<evidence type="ECO:0000313" key="7">
    <source>
        <dbReference type="Proteomes" id="UP000470082"/>
    </source>
</evidence>
<evidence type="ECO:0000256" key="2">
    <source>
        <dbReference type="ARBA" id="ARBA00047806"/>
    </source>
</evidence>
<dbReference type="EC" id="1.8.4.11" evidence="4"/>
<feature type="domain" description="Peptide methionine sulphoxide reductase MsrA" evidence="5">
    <location>
        <begin position="3"/>
        <end position="152"/>
    </location>
</feature>
<gene>
    <name evidence="4 6" type="primary">msrA</name>
    <name evidence="6" type="ORF">FYJ50_10260</name>
</gene>
<accession>A0A7X2N5N0</accession>
<dbReference type="RefSeq" id="WP_154461668.1">
    <property type="nucleotide sequence ID" value="NZ_JAQYTQ010000019.1"/>
</dbReference>